<proteinExistence type="inferred from homology"/>
<comment type="similarity">
    <text evidence="1">Belongs to the peptidase S1 family.</text>
</comment>
<dbReference type="Pfam" id="PF00089">
    <property type="entry name" value="Trypsin"/>
    <property type="match status" value="1"/>
</dbReference>
<feature type="domain" description="Peptidase S1" evidence="4">
    <location>
        <begin position="19"/>
        <end position="252"/>
    </location>
</feature>
<dbReference type="STRING" id="796925.A0A137NR03"/>
<dbReference type="SUPFAM" id="SSF50494">
    <property type="entry name" value="Trypsin-like serine proteases"/>
    <property type="match status" value="1"/>
</dbReference>
<dbReference type="PROSITE" id="PS00135">
    <property type="entry name" value="TRYPSIN_SER"/>
    <property type="match status" value="1"/>
</dbReference>
<dbReference type="FunFam" id="2.40.10.10:FF:000002">
    <property type="entry name" value="Transmembrane protease serine"/>
    <property type="match status" value="1"/>
</dbReference>
<dbReference type="OrthoDB" id="6380398at2759"/>
<organism evidence="5 6">
    <name type="scientific">Conidiobolus coronatus (strain ATCC 28846 / CBS 209.66 / NRRL 28638)</name>
    <name type="common">Delacroixia coronata</name>
    <dbReference type="NCBI Taxonomy" id="796925"/>
    <lineage>
        <taxon>Eukaryota</taxon>
        <taxon>Fungi</taxon>
        <taxon>Fungi incertae sedis</taxon>
        <taxon>Zoopagomycota</taxon>
        <taxon>Entomophthoromycotina</taxon>
        <taxon>Entomophthoromycetes</taxon>
        <taxon>Entomophthorales</taxon>
        <taxon>Ancylistaceae</taxon>
        <taxon>Conidiobolus</taxon>
    </lineage>
</organism>
<dbReference type="AlphaFoldDB" id="A0A137NR03"/>
<dbReference type="PRINTS" id="PR00722">
    <property type="entry name" value="CHYMOTRYPSIN"/>
</dbReference>
<dbReference type="InterPro" id="IPR018114">
    <property type="entry name" value="TRYPSIN_HIS"/>
</dbReference>
<dbReference type="OMA" id="VCNSSWR"/>
<accession>A0A137NR03</accession>
<dbReference type="Gene3D" id="2.40.10.10">
    <property type="entry name" value="Trypsin-like serine proteases"/>
    <property type="match status" value="1"/>
</dbReference>
<evidence type="ECO:0000256" key="1">
    <source>
        <dbReference type="ARBA" id="ARBA00007664"/>
    </source>
</evidence>
<dbReference type="PROSITE" id="PS50240">
    <property type="entry name" value="TRYPSIN_DOM"/>
    <property type="match status" value="1"/>
</dbReference>
<sequence length="256" mass="28319">MSLNFVDPTTGAQVPPPRIVNGYEVEPAFKYPAMVSLHFKGKHNCGGTLYDGNTIITAAHCNVGKDDQWTAKIHRHDLTKSDEEEGGKTFNIIKRTPHPQFNRTSFANDIALWKIDAPKGKRTNVEIDTGKIGMETDTLLTTIGWGRTSAGGPESKKLLEVKVPVFPYESCSVNYKPHKYSIEHDKQFCAGYPEGQKDTCQGDSGGPLFKYENGKQILVGITSFGIGCAKPKLPGVYTRASNYDLWIKQNIINPQN</sequence>
<evidence type="ECO:0000256" key="2">
    <source>
        <dbReference type="ARBA" id="ARBA00023157"/>
    </source>
</evidence>
<evidence type="ECO:0000313" key="6">
    <source>
        <dbReference type="Proteomes" id="UP000070444"/>
    </source>
</evidence>
<keyword evidence="3" id="KW-0378">Hydrolase</keyword>
<reference evidence="5 6" key="1">
    <citation type="journal article" date="2015" name="Genome Biol. Evol.">
        <title>Phylogenomic analyses indicate that early fungi evolved digesting cell walls of algal ancestors of land plants.</title>
        <authorList>
            <person name="Chang Y."/>
            <person name="Wang S."/>
            <person name="Sekimoto S."/>
            <person name="Aerts A.L."/>
            <person name="Choi C."/>
            <person name="Clum A."/>
            <person name="LaButti K.M."/>
            <person name="Lindquist E.A."/>
            <person name="Yee Ngan C."/>
            <person name="Ohm R.A."/>
            <person name="Salamov A.A."/>
            <person name="Grigoriev I.V."/>
            <person name="Spatafora J.W."/>
            <person name="Berbee M.L."/>
        </authorList>
    </citation>
    <scope>NUCLEOTIDE SEQUENCE [LARGE SCALE GENOMIC DNA]</scope>
    <source>
        <strain evidence="5 6">NRRL 28638</strain>
    </source>
</reference>
<dbReference type="GO" id="GO:0004252">
    <property type="term" value="F:serine-type endopeptidase activity"/>
    <property type="evidence" value="ECO:0007669"/>
    <property type="project" value="InterPro"/>
</dbReference>
<dbReference type="InterPro" id="IPR033116">
    <property type="entry name" value="TRYPSIN_SER"/>
</dbReference>
<name>A0A137NR03_CONC2</name>
<dbReference type="InterPro" id="IPR043504">
    <property type="entry name" value="Peptidase_S1_PA_chymotrypsin"/>
</dbReference>
<dbReference type="EMBL" id="KQ964978">
    <property type="protein sequence ID" value="KXN65110.1"/>
    <property type="molecule type" value="Genomic_DNA"/>
</dbReference>
<dbReference type="SMART" id="SM00020">
    <property type="entry name" value="Tryp_SPc"/>
    <property type="match status" value="1"/>
</dbReference>
<evidence type="ECO:0000313" key="5">
    <source>
        <dbReference type="EMBL" id="KXN65110.1"/>
    </source>
</evidence>
<dbReference type="CDD" id="cd00190">
    <property type="entry name" value="Tryp_SPc"/>
    <property type="match status" value="1"/>
</dbReference>
<dbReference type="InterPro" id="IPR001254">
    <property type="entry name" value="Trypsin_dom"/>
</dbReference>
<keyword evidence="2" id="KW-1015">Disulfide bond</keyword>
<dbReference type="PANTHER" id="PTHR24276:SF98">
    <property type="entry name" value="FI18310P1-RELATED"/>
    <property type="match status" value="1"/>
</dbReference>
<evidence type="ECO:0000259" key="4">
    <source>
        <dbReference type="PROSITE" id="PS50240"/>
    </source>
</evidence>
<dbReference type="GO" id="GO:0006508">
    <property type="term" value="P:proteolysis"/>
    <property type="evidence" value="ECO:0007669"/>
    <property type="project" value="UniProtKB-KW"/>
</dbReference>
<dbReference type="Proteomes" id="UP000070444">
    <property type="component" value="Unassembled WGS sequence"/>
</dbReference>
<protein>
    <submittedName>
        <fullName evidence="5">Trypsin-like serine protease</fullName>
    </submittedName>
</protein>
<dbReference type="InterPro" id="IPR050430">
    <property type="entry name" value="Peptidase_S1"/>
</dbReference>
<dbReference type="InterPro" id="IPR009003">
    <property type="entry name" value="Peptidase_S1_PA"/>
</dbReference>
<evidence type="ECO:0000256" key="3">
    <source>
        <dbReference type="RuleBase" id="RU363034"/>
    </source>
</evidence>
<dbReference type="FunFam" id="2.40.10.10:FF:000068">
    <property type="entry name" value="transmembrane protease serine 2"/>
    <property type="match status" value="1"/>
</dbReference>
<dbReference type="InterPro" id="IPR001314">
    <property type="entry name" value="Peptidase_S1A"/>
</dbReference>
<keyword evidence="3" id="KW-0720">Serine protease</keyword>
<keyword evidence="6" id="KW-1185">Reference proteome</keyword>
<gene>
    <name evidence="5" type="ORF">CONCODRAFT_44757</name>
</gene>
<keyword evidence="3 5" id="KW-0645">Protease</keyword>
<dbReference type="PROSITE" id="PS00134">
    <property type="entry name" value="TRYPSIN_HIS"/>
    <property type="match status" value="1"/>
</dbReference>
<dbReference type="PANTHER" id="PTHR24276">
    <property type="entry name" value="POLYSERASE-RELATED"/>
    <property type="match status" value="1"/>
</dbReference>